<dbReference type="AlphaFoldDB" id="A0A921HPG9"/>
<dbReference type="Proteomes" id="UP000780768">
    <property type="component" value="Unassembled WGS sequence"/>
</dbReference>
<evidence type="ECO:0000313" key="2">
    <source>
        <dbReference type="Proteomes" id="UP000780768"/>
    </source>
</evidence>
<sequence>MNTTKSFKIIDDLTNSPSFDRENIQLLLQDLHSENYTGPLSEYLFAAARFVREPHYGHKVFLRGLIIVSRTLVILIMS</sequence>
<dbReference type="RefSeq" id="WP_303691491.1">
    <property type="nucleotide sequence ID" value="NZ_CAKMHU010000001.1"/>
</dbReference>
<reference evidence="1" key="2">
    <citation type="submission" date="2021-09" db="EMBL/GenBank/DDBJ databases">
        <authorList>
            <person name="Gilroy R."/>
        </authorList>
    </citation>
    <scope>NUCLEOTIDE SEQUENCE</scope>
    <source>
        <strain evidence="1">7318</strain>
    </source>
</reference>
<organism evidence="1 2">
    <name type="scientific">Megamonas hypermegale</name>
    <dbReference type="NCBI Taxonomy" id="158847"/>
    <lineage>
        <taxon>Bacteria</taxon>
        <taxon>Bacillati</taxon>
        <taxon>Bacillota</taxon>
        <taxon>Negativicutes</taxon>
        <taxon>Selenomonadales</taxon>
        <taxon>Selenomonadaceae</taxon>
        <taxon>Megamonas</taxon>
    </lineage>
</organism>
<reference evidence="1" key="1">
    <citation type="journal article" date="2021" name="PeerJ">
        <title>Extensive microbial diversity within the chicken gut microbiome revealed by metagenomics and culture.</title>
        <authorList>
            <person name="Gilroy R."/>
            <person name="Ravi A."/>
            <person name="Getino M."/>
            <person name="Pursley I."/>
            <person name="Horton D.L."/>
            <person name="Alikhan N.F."/>
            <person name="Baker D."/>
            <person name="Gharbi K."/>
            <person name="Hall N."/>
            <person name="Watson M."/>
            <person name="Adriaenssens E.M."/>
            <person name="Foster-Nyarko E."/>
            <person name="Jarju S."/>
            <person name="Secka A."/>
            <person name="Antonio M."/>
            <person name="Oren A."/>
            <person name="Chaudhuri R.R."/>
            <person name="La Ragione R."/>
            <person name="Hildebrand F."/>
            <person name="Pallen M.J."/>
        </authorList>
    </citation>
    <scope>NUCLEOTIDE SEQUENCE</scope>
    <source>
        <strain evidence="1">7318</strain>
    </source>
</reference>
<dbReference type="EMBL" id="DYVR01000220">
    <property type="protein sequence ID" value="HJF85566.1"/>
    <property type="molecule type" value="Genomic_DNA"/>
</dbReference>
<protein>
    <submittedName>
        <fullName evidence="1">Uncharacterized protein</fullName>
    </submittedName>
</protein>
<name>A0A921HPG9_9FIRM</name>
<proteinExistence type="predicted"/>
<evidence type="ECO:0000313" key="1">
    <source>
        <dbReference type="EMBL" id="HJF85566.1"/>
    </source>
</evidence>
<accession>A0A921HPG9</accession>
<comment type="caution">
    <text evidence="1">The sequence shown here is derived from an EMBL/GenBank/DDBJ whole genome shotgun (WGS) entry which is preliminary data.</text>
</comment>
<gene>
    <name evidence="1" type="ORF">K8V65_07900</name>
</gene>